<dbReference type="Proteomes" id="UP000249852">
    <property type="component" value="Unassembled WGS sequence"/>
</dbReference>
<feature type="DNA-binding region" description="H-T-H motif" evidence="2">
    <location>
        <begin position="29"/>
        <end position="48"/>
    </location>
</feature>
<dbReference type="InterPro" id="IPR009057">
    <property type="entry name" value="Homeodomain-like_sf"/>
</dbReference>
<dbReference type="PANTHER" id="PTHR30328">
    <property type="entry name" value="TRANSCRIPTIONAL REPRESSOR"/>
    <property type="match status" value="1"/>
</dbReference>
<organism evidence="5 7">
    <name type="scientific">Prevotella pallens</name>
    <dbReference type="NCBI Taxonomy" id="60133"/>
    <lineage>
        <taxon>Bacteria</taxon>
        <taxon>Pseudomonadati</taxon>
        <taxon>Bacteroidota</taxon>
        <taxon>Bacteroidia</taxon>
        <taxon>Bacteroidales</taxon>
        <taxon>Prevotellaceae</taxon>
        <taxon>Prevotella</taxon>
    </lineage>
</organism>
<reference evidence="4 6" key="1">
    <citation type="submission" date="2018-06" db="EMBL/GenBank/DDBJ databases">
        <title>Genomic Encyclopedia of Archaeal and Bacterial Type Strains, Phase II (KMG-II): from individual species to whole genera.</title>
        <authorList>
            <person name="Goeker M."/>
        </authorList>
    </citation>
    <scope>NUCLEOTIDE SEQUENCE [LARGE SCALE GENOMIC DNA]</scope>
    <source>
        <strain evidence="4 6">DSM 18710</strain>
    </source>
</reference>
<dbReference type="SUPFAM" id="SSF46689">
    <property type="entry name" value="Homeodomain-like"/>
    <property type="match status" value="1"/>
</dbReference>
<dbReference type="InterPro" id="IPR001647">
    <property type="entry name" value="HTH_TetR"/>
</dbReference>
<keyword evidence="6" id="KW-1185">Reference proteome</keyword>
<keyword evidence="1 2" id="KW-0238">DNA-binding</keyword>
<dbReference type="Proteomes" id="UP000254235">
    <property type="component" value="Unassembled WGS sequence"/>
</dbReference>
<protein>
    <submittedName>
        <fullName evidence="5">DNA-binding transcriptional repressor AcrR</fullName>
    </submittedName>
    <submittedName>
        <fullName evidence="4">TetR family transcriptional regulator</fullName>
    </submittedName>
</protein>
<dbReference type="OrthoDB" id="6430772at2"/>
<evidence type="ECO:0000256" key="1">
    <source>
        <dbReference type="ARBA" id="ARBA00023125"/>
    </source>
</evidence>
<reference evidence="5 7" key="2">
    <citation type="submission" date="2018-06" db="EMBL/GenBank/DDBJ databases">
        <authorList>
            <consortium name="Pathogen Informatics"/>
            <person name="Doyle S."/>
        </authorList>
    </citation>
    <scope>NUCLEOTIDE SEQUENCE [LARGE SCALE GENOMIC DNA]</scope>
    <source>
        <strain evidence="5 7">NCTC13043</strain>
    </source>
</reference>
<dbReference type="PANTHER" id="PTHR30328:SF54">
    <property type="entry name" value="HTH-TYPE TRANSCRIPTIONAL REPRESSOR SCO4008"/>
    <property type="match status" value="1"/>
</dbReference>
<evidence type="ECO:0000313" key="7">
    <source>
        <dbReference type="Proteomes" id="UP000254235"/>
    </source>
</evidence>
<dbReference type="AlphaFoldDB" id="A0A379F1M5"/>
<dbReference type="GO" id="GO:0003677">
    <property type="term" value="F:DNA binding"/>
    <property type="evidence" value="ECO:0007669"/>
    <property type="project" value="UniProtKB-UniRule"/>
</dbReference>
<proteinExistence type="predicted"/>
<dbReference type="EMBL" id="UGTP01000001">
    <property type="protein sequence ID" value="SUC12549.1"/>
    <property type="molecule type" value="Genomic_DNA"/>
</dbReference>
<dbReference type="Pfam" id="PF00440">
    <property type="entry name" value="TetR_N"/>
    <property type="match status" value="1"/>
</dbReference>
<dbReference type="Gene3D" id="1.10.357.10">
    <property type="entry name" value="Tetracycline Repressor, domain 2"/>
    <property type="match status" value="1"/>
</dbReference>
<sequence length="205" mass="23481">MQIQKDEIRNRILAVASREFINNGVKRTSIKTIASKANVAVGNVYNYYKGKDDLLRAVLAPLFTAFKDYHNKSISEEYVSIDIFHNQVYYDMMYQQVSSLIIPFRKELYMLIFETAGTSLENDFDRLLETAYSDGIAYLANIKNLSSHINTNISPHFVRIMCGLWASVIRYIVTHEGLTEVEINGIITDYVNFGMGGWRKLIGIE</sequence>
<dbReference type="InterPro" id="IPR050109">
    <property type="entry name" value="HTH-type_TetR-like_transc_reg"/>
</dbReference>
<dbReference type="RefSeq" id="WP_006044804.1">
    <property type="nucleotide sequence ID" value="NZ_CAJPLF010000012.1"/>
</dbReference>
<evidence type="ECO:0000259" key="3">
    <source>
        <dbReference type="PROSITE" id="PS50977"/>
    </source>
</evidence>
<accession>A0A379F1M5</accession>
<evidence type="ECO:0000313" key="4">
    <source>
        <dbReference type="EMBL" id="RAS43131.1"/>
    </source>
</evidence>
<evidence type="ECO:0000256" key="2">
    <source>
        <dbReference type="PROSITE-ProRule" id="PRU00335"/>
    </source>
</evidence>
<dbReference type="GeneID" id="78570848"/>
<feature type="domain" description="HTH tetR-type" evidence="3">
    <location>
        <begin position="6"/>
        <end position="66"/>
    </location>
</feature>
<name>A0A379F1M5_9BACT</name>
<dbReference type="PRINTS" id="PR00455">
    <property type="entry name" value="HTHTETR"/>
</dbReference>
<evidence type="ECO:0000313" key="5">
    <source>
        <dbReference type="EMBL" id="SUC12549.1"/>
    </source>
</evidence>
<dbReference type="PROSITE" id="PS50977">
    <property type="entry name" value="HTH_TETR_2"/>
    <property type="match status" value="1"/>
</dbReference>
<dbReference type="EMBL" id="QLTQ01000026">
    <property type="protein sequence ID" value="RAS43131.1"/>
    <property type="molecule type" value="Genomic_DNA"/>
</dbReference>
<evidence type="ECO:0000313" key="6">
    <source>
        <dbReference type="Proteomes" id="UP000249852"/>
    </source>
</evidence>
<gene>
    <name evidence="4" type="ORF">BC673_12613</name>
    <name evidence="5" type="ORF">NCTC13043_01156</name>
</gene>